<dbReference type="PANTHER" id="PTHR23017:SF3">
    <property type="entry name" value="G-PROTEIN COUPLED RECEPTORS FAMILY 1 PROFILE DOMAIN-CONTAINING PROTEIN"/>
    <property type="match status" value="1"/>
</dbReference>
<evidence type="ECO:0000256" key="5">
    <source>
        <dbReference type="SAM" id="Phobius"/>
    </source>
</evidence>
<dbReference type="InterPro" id="IPR019430">
    <property type="entry name" value="7TM_GPCR_serpentine_rcpt_Srx"/>
</dbReference>
<dbReference type="OrthoDB" id="5874085at2759"/>
<reference evidence="7 8" key="1">
    <citation type="journal article" date="2015" name="Genome Biol.">
        <title>Comparative genomics of Steinernema reveals deeply conserved gene regulatory networks.</title>
        <authorList>
            <person name="Dillman A.R."/>
            <person name="Macchietto M."/>
            <person name="Porter C.F."/>
            <person name="Rogers A."/>
            <person name="Williams B."/>
            <person name="Antoshechkin I."/>
            <person name="Lee M.M."/>
            <person name="Goodwin Z."/>
            <person name="Lu X."/>
            <person name="Lewis E.E."/>
            <person name="Goodrich-Blair H."/>
            <person name="Stock S.P."/>
            <person name="Adams B.J."/>
            <person name="Sternberg P.W."/>
            <person name="Mortazavi A."/>
        </authorList>
    </citation>
    <scope>NUCLEOTIDE SEQUENCE [LARGE SCALE GENOMIC DNA]</scope>
    <source>
        <strain evidence="7 8">ALL</strain>
    </source>
</reference>
<evidence type="ECO:0000259" key="6">
    <source>
        <dbReference type="PROSITE" id="PS50262"/>
    </source>
</evidence>
<comment type="subcellular location">
    <subcellularLocation>
        <location evidence="1">Membrane</location>
    </subcellularLocation>
</comment>
<protein>
    <recommendedName>
        <fullName evidence="6">G-protein coupled receptors family 1 profile domain-containing protein</fullName>
    </recommendedName>
</protein>
<feature type="transmembrane region" description="Helical" evidence="5">
    <location>
        <begin position="96"/>
        <end position="115"/>
    </location>
</feature>
<feature type="transmembrane region" description="Helical" evidence="5">
    <location>
        <begin position="12"/>
        <end position="36"/>
    </location>
</feature>
<keyword evidence="2 5" id="KW-0812">Transmembrane</keyword>
<dbReference type="Proteomes" id="UP000298663">
    <property type="component" value="Unassembled WGS sequence"/>
</dbReference>
<keyword evidence="3 5" id="KW-1133">Transmembrane helix</keyword>
<dbReference type="AlphaFoldDB" id="A0A4U5LZE4"/>
<evidence type="ECO:0000256" key="1">
    <source>
        <dbReference type="ARBA" id="ARBA00004370"/>
    </source>
</evidence>
<dbReference type="SUPFAM" id="SSF81321">
    <property type="entry name" value="Family A G protein-coupled receptor-like"/>
    <property type="match status" value="1"/>
</dbReference>
<dbReference type="Pfam" id="PF10328">
    <property type="entry name" value="7TM_GPCR_Srx"/>
    <property type="match status" value="1"/>
</dbReference>
<dbReference type="InterPro" id="IPR017452">
    <property type="entry name" value="GPCR_Rhodpsn_7TM"/>
</dbReference>
<reference evidence="7 8" key="2">
    <citation type="journal article" date="2019" name="G3 (Bethesda)">
        <title>Hybrid Assembly of the Genome of the Entomopathogenic Nematode Steinernema carpocapsae Identifies the X-Chromosome.</title>
        <authorList>
            <person name="Serra L."/>
            <person name="Macchietto M."/>
            <person name="Macias-Munoz A."/>
            <person name="McGill C.J."/>
            <person name="Rodriguez I.M."/>
            <person name="Rodriguez B."/>
            <person name="Murad R."/>
            <person name="Mortazavi A."/>
        </authorList>
    </citation>
    <scope>NUCLEOTIDE SEQUENCE [LARGE SCALE GENOMIC DNA]</scope>
    <source>
        <strain evidence="7 8">ALL</strain>
    </source>
</reference>
<accession>A0A4U5LZE4</accession>
<keyword evidence="4 5" id="KW-0472">Membrane</keyword>
<gene>
    <name evidence="7" type="ORF">L596_028806</name>
</gene>
<feature type="transmembrane region" description="Helical" evidence="5">
    <location>
        <begin position="56"/>
        <end position="84"/>
    </location>
</feature>
<sequence length="126" mass="14883">MIFRIRKLRNTFGYMCAGLGLADVGLLLVFVCWSAPITFLKDYPVLTLLNRKMGHFILYFWFVNLYYNLTIAVNRLIAMFFPFTYRWLFSSGRSRLYIAIPWILALFHMIVYFFGKPLNSILTLNS</sequence>
<evidence type="ECO:0000256" key="3">
    <source>
        <dbReference type="ARBA" id="ARBA00022989"/>
    </source>
</evidence>
<keyword evidence="8" id="KW-1185">Reference proteome</keyword>
<dbReference type="EMBL" id="AZBU02000011">
    <property type="protein sequence ID" value="TKR61728.1"/>
    <property type="molecule type" value="Genomic_DNA"/>
</dbReference>
<dbReference type="Gene3D" id="1.20.1070.10">
    <property type="entry name" value="Rhodopsin 7-helix transmembrane proteins"/>
    <property type="match status" value="1"/>
</dbReference>
<evidence type="ECO:0000313" key="7">
    <source>
        <dbReference type="EMBL" id="TKR61728.1"/>
    </source>
</evidence>
<comment type="caution">
    <text evidence="7">The sequence shown here is derived from an EMBL/GenBank/DDBJ whole genome shotgun (WGS) entry which is preliminary data.</text>
</comment>
<name>A0A4U5LZE4_STECR</name>
<organism evidence="7 8">
    <name type="scientific">Steinernema carpocapsae</name>
    <name type="common">Entomopathogenic nematode</name>
    <dbReference type="NCBI Taxonomy" id="34508"/>
    <lineage>
        <taxon>Eukaryota</taxon>
        <taxon>Metazoa</taxon>
        <taxon>Ecdysozoa</taxon>
        <taxon>Nematoda</taxon>
        <taxon>Chromadorea</taxon>
        <taxon>Rhabditida</taxon>
        <taxon>Tylenchina</taxon>
        <taxon>Panagrolaimomorpha</taxon>
        <taxon>Strongyloidoidea</taxon>
        <taxon>Steinernematidae</taxon>
        <taxon>Steinernema</taxon>
    </lineage>
</organism>
<feature type="domain" description="G-protein coupled receptors family 1 profile" evidence="6">
    <location>
        <begin position="1"/>
        <end position="126"/>
    </location>
</feature>
<proteinExistence type="predicted"/>
<dbReference type="GO" id="GO:0016020">
    <property type="term" value="C:membrane"/>
    <property type="evidence" value="ECO:0007669"/>
    <property type="project" value="UniProtKB-SubCell"/>
</dbReference>
<dbReference type="CDD" id="cd00637">
    <property type="entry name" value="7tm_classA_rhodopsin-like"/>
    <property type="match status" value="1"/>
</dbReference>
<evidence type="ECO:0000313" key="8">
    <source>
        <dbReference type="Proteomes" id="UP000298663"/>
    </source>
</evidence>
<evidence type="ECO:0000256" key="2">
    <source>
        <dbReference type="ARBA" id="ARBA00022692"/>
    </source>
</evidence>
<dbReference type="PANTHER" id="PTHR23017">
    <property type="entry name" value="SERPENTINE RECEPTOR, CLASS X"/>
    <property type="match status" value="1"/>
</dbReference>
<dbReference type="PROSITE" id="PS50262">
    <property type="entry name" value="G_PROTEIN_RECEP_F1_2"/>
    <property type="match status" value="1"/>
</dbReference>
<evidence type="ECO:0000256" key="4">
    <source>
        <dbReference type="ARBA" id="ARBA00023136"/>
    </source>
</evidence>